<feature type="transmembrane region" description="Helical" evidence="1">
    <location>
        <begin position="165"/>
        <end position="189"/>
    </location>
</feature>
<feature type="transmembrane region" description="Helical" evidence="1">
    <location>
        <begin position="85"/>
        <end position="105"/>
    </location>
</feature>
<keyword evidence="3" id="KW-1185">Reference proteome</keyword>
<proteinExistence type="predicted"/>
<evidence type="ECO:0000313" key="3">
    <source>
        <dbReference type="Proteomes" id="UP000589626"/>
    </source>
</evidence>
<dbReference type="RefSeq" id="WP_221199830.1">
    <property type="nucleotide sequence ID" value="NZ_JACHWR010000002.1"/>
</dbReference>
<comment type="caution">
    <text evidence="2">The sequence shown here is derived from an EMBL/GenBank/DDBJ whole genome shotgun (WGS) entry which is preliminary data.</text>
</comment>
<keyword evidence="1" id="KW-0472">Membrane</keyword>
<evidence type="ECO:0000256" key="1">
    <source>
        <dbReference type="SAM" id="Phobius"/>
    </source>
</evidence>
<name>A0A7W4VWC5_9ACTN</name>
<keyword evidence="1" id="KW-0812">Transmembrane</keyword>
<dbReference type="AlphaFoldDB" id="A0A7W4VWC5"/>
<evidence type="ECO:0000313" key="2">
    <source>
        <dbReference type="EMBL" id="MBB3042910.1"/>
    </source>
</evidence>
<protein>
    <recommendedName>
        <fullName evidence="4">YrhK domain-containing protein</fullName>
    </recommendedName>
</protein>
<evidence type="ECO:0008006" key="4">
    <source>
        <dbReference type="Google" id="ProtNLM"/>
    </source>
</evidence>
<feature type="transmembrane region" description="Helical" evidence="1">
    <location>
        <begin position="201"/>
        <end position="223"/>
    </location>
</feature>
<accession>A0A7W4VWC5</accession>
<reference evidence="2 3" key="1">
    <citation type="submission" date="2020-08" db="EMBL/GenBank/DDBJ databases">
        <title>Sequencing the genomes of 1000 actinobacteria strains.</title>
        <authorList>
            <person name="Klenk H.-P."/>
        </authorList>
    </citation>
    <scope>NUCLEOTIDE SEQUENCE [LARGE SCALE GENOMIC DNA]</scope>
    <source>
        <strain evidence="2 3">DSM 105498</strain>
    </source>
</reference>
<feature type="transmembrane region" description="Helical" evidence="1">
    <location>
        <begin position="271"/>
        <end position="292"/>
    </location>
</feature>
<keyword evidence="1" id="KW-1133">Transmembrane helix</keyword>
<dbReference type="Proteomes" id="UP000589626">
    <property type="component" value="Unassembled WGS sequence"/>
</dbReference>
<feature type="transmembrane region" description="Helical" evidence="1">
    <location>
        <begin position="235"/>
        <end position="259"/>
    </location>
</feature>
<organism evidence="2 3">
    <name type="scientific">Nocardioides soli</name>
    <dbReference type="NCBI Taxonomy" id="1036020"/>
    <lineage>
        <taxon>Bacteria</taxon>
        <taxon>Bacillati</taxon>
        <taxon>Actinomycetota</taxon>
        <taxon>Actinomycetes</taxon>
        <taxon>Propionibacteriales</taxon>
        <taxon>Nocardioidaceae</taxon>
        <taxon>Nocardioides</taxon>
    </lineage>
</organism>
<sequence>MGERVAQSSRVPRAEHDHWVLDRVERSAWFTTRVTWAVPGGHSVRWASRLARRRGRVELLDPAGSRVSYVDAAPSTARRLARANLVAATSFVIGGTLFALGALLAQLDVGGLGEVDVVYLVGGVFFSLGGCVSVLQATNAPTVLDENGSLTSPRWRWFGLEPRDIGWLSAAVLFVGTLFFGVSLVAAFAQDLTPRQTDGWIWIPDMVGCVCFLVSGHLALVEVGHGRIWRVVNDLGWWIVGINQAGSILFILAGIAAFTRPATSDALNAGLVNWGTFAGAVCFAVGGVLQMFERPSAPS</sequence>
<gene>
    <name evidence="2" type="ORF">FHU40_002728</name>
</gene>
<dbReference type="EMBL" id="JACHWR010000002">
    <property type="protein sequence ID" value="MBB3042910.1"/>
    <property type="molecule type" value="Genomic_DNA"/>
</dbReference>